<organism evidence="1 2">
    <name type="scientific">Actinomadura harenae</name>
    <dbReference type="NCBI Taxonomy" id="2483351"/>
    <lineage>
        <taxon>Bacteria</taxon>
        <taxon>Bacillati</taxon>
        <taxon>Actinomycetota</taxon>
        <taxon>Actinomycetes</taxon>
        <taxon>Streptosporangiales</taxon>
        <taxon>Thermomonosporaceae</taxon>
        <taxon>Actinomadura</taxon>
    </lineage>
</organism>
<dbReference type="AlphaFoldDB" id="A0A3M2LV62"/>
<evidence type="ECO:0000313" key="2">
    <source>
        <dbReference type="Proteomes" id="UP000282674"/>
    </source>
</evidence>
<evidence type="ECO:0000313" key="1">
    <source>
        <dbReference type="EMBL" id="RMI40996.1"/>
    </source>
</evidence>
<proteinExistence type="predicted"/>
<dbReference type="Proteomes" id="UP000282674">
    <property type="component" value="Unassembled WGS sequence"/>
</dbReference>
<name>A0A3M2LV62_9ACTN</name>
<protein>
    <submittedName>
        <fullName evidence="1">Uncharacterized protein</fullName>
    </submittedName>
</protein>
<gene>
    <name evidence="1" type="ORF">EBO15_24615</name>
</gene>
<dbReference type="EMBL" id="RFFG01000047">
    <property type="protein sequence ID" value="RMI40996.1"/>
    <property type="molecule type" value="Genomic_DNA"/>
</dbReference>
<dbReference type="RefSeq" id="WP_122196805.1">
    <property type="nucleotide sequence ID" value="NZ_JBHSKC010000012.1"/>
</dbReference>
<keyword evidence="2" id="KW-1185">Reference proteome</keyword>
<dbReference type="OrthoDB" id="7875217at2"/>
<accession>A0A3M2LV62</accession>
<comment type="caution">
    <text evidence="1">The sequence shown here is derived from an EMBL/GenBank/DDBJ whole genome shotgun (WGS) entry which is preliminary data.</text>
</comment>
<sequence length="155" mass="17655">MPDPLWENVRHLFEPDGSLLDAYVFDTTVADWQNFVDLVRSAGWWFSYSEDGHAARLPERVEEVLARRSEMGVLLQVRPASEVLVNVHFFTEGEIEVDLDPRELRGQEQLNAVCAFLRVVSRRLGKPMVLTPENGAAHPLITYDLATDQILPLRV</sequence>
<reference evidence="1 2" key="1">
    <citation type="submission" date="2018-10" db="EMBL/GenBank/DDBJ databases">
        <title>Isolation from soil.</title>
        <authorList>
            <person name="Hu J."/>
        </authorList>
    </citation>
    <scope>NUCLEOTIDE SEQUENCE [LARGE SCALE GENOMIC DNA]</scope>
    <source>
        <strain evidence="1 2">NEAU-Ht49</strain>
    </source>
</reference>